<feature type="compositionally biased region" description="Basic and acidic residues" evidence="7">
    <location>
        <begin position="109"/>
        <end position="121"/>
    </location>
</feature>
<accession>A0AAD9S151</accession>
<keyword evidence="5" id="KW-0804">Transcription</keyword>
<reference evidence="9" key="1">
    <citation type="submission" date="2023-06" db="EMBL/GenBank/DDBJ databases">
        <authorList>
            <person name="Noh H."/>
        </authorList>
    </citation>
    <scope>NUCLEOTIDE SEQUENCE</scope>
    <source>
        <strain evidence="9">DUCC20226</strain>
    </source>
</reference>
<evidence type="ECO:0000256" key="6">
    <source>
        <dbReference type="ARBA" id="ARBA00023242"/>
    </source>
</evidence>
<dbReference type="PANTHER" id="PTHR31313">
    <property type="entry name" value="TY1 ENHANCER ACTIVATOR"/>
    <property type="match status" value="1"/>
</dbReference>
<dbReference type="InterPro" id="IPR051615">
    <property type="entry name" value="Transcr_Regulatory_Elem"/>
</dbReference>
<feature type="region of interest" description="Disordered" evidence="7">
    <location>
        <begin position="262"/>
        <end position="284"/>
    </location>
</feature>
<keyword evidence="3" id="KW-0805">Transcription regulation</keyword>
<keyword evidence="6" id="KW-0539">Nucleus</keyword>
<sequence>MDTLCERLETLISHLSRSLEAMHRPPSAGPVASQSENLMIAAQTLPDLQESVAGIRSFPNVHDTGTTLDGNMNPTRAAAPLRVRQSYVNDELQDSSASEDSDTNDDDRQDGNAEERDDEHVGQAGALVRDSYGRPRFIGGATHNILIEAAKSLLPAGSTASPSSTGASQSALSTEDLELPLFVRGKAWPELPFIPKPEDLPRPPQYISDLLIGLYFDKLHYTFPVLFRPHFMRRITSICIGRPMAVQDDDCDCELPLDKKDEDFEPQNMKSKLHHPPKTTSPSDGPCIMSGFLALARLSRLAGKIQHLNSPLTLRKLASADSDKTQIFLSRVDTYDQALRNWLASLPPHIQFSANSMEKSPGGDPALVMCVITFILHAGSLLNLYRCFLNYPKQAALEQEVDISGAIAQCMSAAQMCIHAAEIVRDLVPTSHYLALSIHYMTLSAYEFLQVTAIQRFWMMWENASHF</sequence>
<feature type="region of interest" description="Disordered" evidence="7">
    <location>
        <begin position="90"/>
        <end position="126"/>
    </location>
</feature>
<evidence type="ECO:0000256" key="5">
    <source>
        <dbReference type="ARBA" id="ARBA00023163"/>
    </source>
</evidence>
<keyword evidence="10" id="KW-1185">Reference proteome</keyword>
<evidence type="ECO:0000256" key="2">
    <source>
        <dbReference type="ARBA" id="ARBA00022833"/>
    </source>
</evidence>
<evidence type="ECO:0000256" key="3">
    <source>
        <dbReference type="ARBA" id="ARBA00023015"/>
    </source>
</evidence>
<dbReference type="GO" id="GO:0008270">
    <property type="term" value="F:zinc ion binding"/>
    <property type="evidence" value="ECO:0007669"/>
    <property type="project" value="InterPro"/>
</dbReference>
<feature type="compositionally biased region" description="Acidic residues" evidence="7">
    <location>
        <begin position="91"/>
        <end position="108"/>
    </location>
</feature>
<gene>
    <name evidence="9" type="ORF">N8I77_013272</name>
</gene>
<dbReference type="CDD" id="cd12148">
    <property type="entry name" value="fungal_TF_MHR"/>
    <property type="match status" value="1"/>
</dbReference>
<keyword evidence="2" id="KW-0862">Zinc</keyword>
<dbReference type="AlphaFoldDB" id="A0AAD9S151"/>
<dbReference type="GO" id="GO:0006351">
    <property type="term" value="P:DNA-templated transcription"/>
    <property type="evidence" value="ECO:0007669"/>
    <property type="project" value="InterPro"/>
</dbReference>
<dbReference type="InterPro" id="IPR007219">
    <property type="entry name" value="XnlR_reg_dom"/>
</dbReference>
<evidence type="ECO:0000313" key="9">
    <source>
        <dbReference type="EMBL" id="KAK2596380.1"/>
    </source>
</evidence>
<proteinExistence type="predicted"/>
<dbReference type="EMBL" id="JAUJFL010000011">
    <property type="protein sequence ID" value="KAK2596380.1"/>
    <property type="molecule type" value="Genomic_DNA"/>
</dbReference>
<dbReference type="PANTHER" id="PTHR31313:SF81">
    <property type="entry name" value="TY1 ENHANCER ACTIVATOR"/>
    <property type="match status" value="1"/>
</dbReference>
<evidence type="ECO:0000256" key="4">
    <source>
        <dbReference type="ARBA" id="ARBA00023125"/>
    </source>
</evidence>
<protein>
    <recommendedName>
        <fullName evidence="8">Xylanolytic transcriptional activator regulatory domain-containing protein</fullName>
    </recommendedName>
</protein>
<keyword evidence="4" id="KW-0238">DNA-binding</keyword>
<keyword evidence="1" id="KW-0479">Metal-binding</keyword>
<dbReference type="Pfam" id="PF04082">
    <property type="entry name" value="Fungal_trans"/>
    <property type="match status" value="1"/>
</dbReference>
<organism evidence="9 10">
    <name type="scientific">Phomopsis amygdali</name>
    <name type="common">Fusicoccum amygdali</name>
    <dbReference type="NCBI Taxonomy" id="1214568"/>
    <lineage>
        <taxon>Eukaryota</taxon>
        <taxon>Fungi</taxon>
        <taxon>Dikarya</taxon>
        <taxon>Ascomycota</taxon>
        <taxon>Pezizomycotina</taxon>
        <taxon>Sordariomycetes</taxon>
        <taxon>Sordariomycetidae</taxon>
        <taxon>Diaporthales</taxon>
        <taxon>Diaporthaceae</taxon>
        <taxon>Diaporthe</taxon>
    </lineage>
</organism>
<dbReference type="GO" id="GO:0003677">
    <property type="term" value="F:DNA binding"/>
    <property type="evidence" value="ECO:0007669"/>
    <property type="project" value="UniProtKB-KW"/>
</dbReference>
<name>A0AAD9S151_PHOAM</name>
<evidence type="ECO:0000256" key="7">
    <source>
        <dbReference type="SAM" id="MobiDB-lite"/>
    </source>
</evidence>
<evidence type="ECO:0000256" key="1">
    <source>
        <dbReference type="ARBA" id="ARBA00022723"/>
    </source>
</evidence>
<comment type="caution">
    <text evidence="9">The sequence shown here is derived from an EMBL/GenBank/DDBJ whole genome shotgun (WGS) entry which is preliminary data.</text>
</comment>
<evidence type="ECO:0000259" key="8">
    <source>
        <dbReference type="Pfam" id="PF04082"/>
    </source>
</evidence>
<dbReference type="Proteomes" id="UP001265746">
    <property type="component" value="Unassembled WGS sequence"/>
</dbReference>
<feature type="domain" description="Xylanolytic transcriptional activator regulatory" evidence="8">
    <location>
        <begin position="234"/>
        <end position="343"/>
    </location>
</feature>
<evidence type="ECO:0000313" key="10">
    <source>
        <dbReference type="Proteomes" id="UP001265746"/>
    </source>
</evidence>